<dbReference type="GO" id="GO:0016301">
    <property type="term" value="F:kinase activity"/>
    <property type="evidence" value="ECO:0007669"/>
    <property type="project" value="UniProtKB-KW"/>
</dbReference>
<dbReference type="AlphaFoldDB" id="A0A917EWV1"/>
<dbReference type="Proteomes" id="UP000598775">
    <property type="component" value="Unassembled WGS sequence"/>
</dbReference>
<keyword evidence="1" id="KW-0808">Transferase</keyword>
<dbReference type="EMBL" id="BMGP01000002">
    <property type="protein sequence ID" value="GGF17960.1"/>
    <property type="molecule type" value="Genomic_DNA"/>
</dbReference>
<proteinExistence type="predicted"/>
<dbReference type="Gene3D" id="3.40.50.300">
    <property type="entry name" value="P-loop containing nucleotide triphosphate hydrolases"/>
    <property type="match status" value="1"/>
</dbReference>
<dbReference type="NCBIfam" id="NF005115">
    <property type="entry name" value="PRK06547.1"/>
    <property type="match status" value="1"/>
</dbReference>
<dbReference type="InterPro" id="IPR027417">
    <property type="entry name" value="P-loop_NTPase"/>
</dbReference>
<evidence type="ECO:0000313" key="2">
    <source>
        <dbReference type="Proteomes" id="UP000598775"/>
    </source>
</evidence>
<organism evidence="1 2">
    <name type="scientific">Subtercola lobariae</name>
    <dbReference type="NCBI Taxonomy" id="1588641"/>
    <lineage>
        <taxon>Bacteria</taxon>
        <taxon>Bacillati</taxon>
        <taxon>Actinomycetota</taxon>
        <taxon>Actinomycetes</taxon>
        <taxon>Micrococcales</taxon>
        <taxon>Microbacteriaceae</taxon>
        <taxon>Subtercola</taxon>
    </lineage>
</organism>
<keyword evidence="2" id="KW-1185">Reference proteome</keyword>
<reference evidence="1 2" key="1">
    <citation type="journal article" date="2014" name="Int. J. Syst. Evol. Microbiol.">
        <title>Complete genome sequence of Corynebacterium casei LMG S-19264T (=DSM 44701T), isolated from a smear-ripened cheese.</title>
        <authorList>
            <consortium name="US DOE Joint Genome Institute (JGI-PGF)"/>
            <person name="Walter F."/>
            <person name="Albersmeier A."/>
            <person name="Kalinowski J."/>
            <person name="Ruckert C."/>
        </authorList>
    </citation>
    <scope>NUCLEOTIDE SEQUENCE [LARGE SCALE GENOMIC DNA]</scope>
    <source>
        <strain evidence="1 2">CGMCC 1.12976</strain>
    </source>
</reference>
<protein>
    <submittedName>
        <fullName evidence="1">Adenylate kinase</fullName>
    </submittedName>
</protein>
<dbReference type="SUPFAM" id="SSF52540">
    <property type="entry name" value="P-loop containing nucleoside triphosphate hydrolases"/>
    <property type="match status" value="1"/>
</dbReference>
<comment type="caution">
    <text evidence="1">The sequence shown here is derived from an EMBL/GenBank/DDBJ whole genome shotgun (WGS) entry which is preliminary data.</text>
</comment>
<sequence>MRIVANVTNEAVDALLHLIASPPARASTLTSSRASTVFTGPVVLLDGRSGSGKTALAAALARAWPGDHPELGPTPTVVHLDDIYPGWRGLEAASTQVHDELLGAQRPRWQRWDWLNERGAEWASVDPTKPLIVEGVGALSRQNNALATVSVWLELDEATRRTRAIERDGQAYEPFWNTWAEQEEAFLRRESPRSLADVVVDFTETAA</sequence>
<name>A0A917EWV1_9MICO</name>
<accession>A0A917EWV1</accession>
<gene>
    <name evidence="1" type="ORF">GCM10011399_09580</name>
</gene>
<dbReference type="RefSeq" id="WP_188674640.1">
    <property type="nucleotide sequence ID" value="NZ_BMGP01000002.1"/>
</dbReference>
<keyword evidence="1" id="KW-0418">Kinase</keyword>
<evidence type="ECO:0000313" key="1">
    <source>
        <dbReference type="EMBL" id="GGF17960.1"/>
    </source>
</evidence>